<dbReference type="RefSeq" id="XP_028485244.1">
    <property type="nucleotide sequence ID" value="XM_028632298.1"/>
</dbReference>
<feature type="transmembrane region" description="Helical" evidence="7">
    <location>
        <begin position="368"/>
        <end position="387"/>
    </location>
</feature>
<dbReference type="VEuPathDB" id="FungiDB:C8Q69DRAFT_498404"/>
<dbReference type="Gene3D" id="1.20.1250.20">
    <property type="entry name" value="MFS general substrate transporter like domains"/>
    <property type="match status" value="2"/>
</dbReference>
<dbReference type="PANTHER" id="PTHR43791:SF91">
    <property type="entry name" value="MAJOR FACILITATOR SUPERFAMILY (MFS) PROFILE DOMAIN-CONTAINING PROTEIN-RELATED"/>
    <property type="match status" value="1"/>
</dbReference>
<gene>
    <name evidence="9" type="ORF">C8Q69DRAFT_498404</name>
</gene>
<dbReference type="GO" id="GO:0016020">
    <property type="term" value="C:membrane"/>
    <property type="evidence" value="ECO:0007669"/>
    <property type="project" value="UniProtKB-SubCell"/>
</dbReference>
<reference evidence="9 10" key="1">
    <citation type="journal article" date="2018" name="Front. Microbiol.">
        <title>Genomic and genetic insights into a cosmopolitan fungus, Paecilomyces variotii (Eurotiales).</title>
        <authorList>
            <person name="Urquhart A.S."/>
            <person name="Mondo S.J."/>
            <person name="Makela M.R."/>
            <person name="Hane J.K."/>
            <person name="Wiebenga A."/>
            <person name="He G."/>
            <person name="Mihaltcheva S."/>
            <person name="Pangilinan J."/>
            <person name="Lipzen A."/>
            <person name="Barry K."/>
            <person name="de Vries R.P."/>
            <person name="Grigoriev I.V."/>
            <person name="Idnurm A."/>
        </authorList>
    </citation>
    <scope>NUCLEOTIDE SEQUENCE [LARGE SCALE GENOMIC DNA]</scope>
    <source>
        <strain evidence="9 10">CBS 101075</strain>
    </source>
</reference>
<dbReference type="EMBL" id="RCNU01000005">
    <property type="protein sequence ID" value="RWQ95599.1"/>
    <property type="molecule type" value="Genomic_DNA"/>
</dbReference>
<dbReference type="STRING" id="264951.A0A443HUT3"/>
<feature type="transmembrane region" description="Helical" evidence="7">
    <location>
        <begin position="230"/>
        <end position="250"/>
    </location>
</feature>
<name>A0A443HUT3_BYSSP</name>
<feature type="transmembrane region" description="Helical" evidence="7">
    <location>
        <begin position="160"/>
        <end position="183"/>
    </location>
</feature>
<sequence>MESTTEARPKGPPSESSGKRPALEVTGAEERILRDDPVAKAEFLSSFTAEEEKSIMKKVDARFLLLTGIMYMIKTIDYTNASSVKVLQVGSDRNILKELHMTADQYNWIQSIYFISYIIFEAPSNLVMKKVGPRVWQTRIFCSWGIILACHAAAQNRAALYALRFLLGMLEAGMFPGVAVQLASWYRPDEMGRPIAWMFGIQQLATVVGSLICYAISYMNGMRGLSAWRWVYLLEGIATILFSVIIWLVLPDYPKSPRSNKWLTSREQEFIEARLPETAPVTSDPAFKKEEVIEALKTQSMWAFMLSQFFVNLGGYSLSWYLPTITTSLGFAGLPKNQLLNIPPAAASILAIIFSAYFIKRAYITRPAYIMIIMVGMVVCFVLFFTISSPAGIYVACILGTMFYSMYFIPFWAWRSTTLKGSTGAAFALGFQNCVGQIGGVIGPQLFQEKWAYNRYKNSFAIAGSSIIAAFFANLWTWWLTRNLEWDVRRIARLRHKAQKEGKVFAGDDIKVLEERQFYSGIRRKDAEVEVSAV</sequence>
<protein>
    <submittedName>
        <fullName evidence="9">Putative vitamin H transporter</fullName>
    </submittedName>
</protein>
<feature type="region of interest" description="Disordered" evidence="6">
    <location>
        <begin position="1"/>
        <end position="25"/>
    </location>
</feature>
<evidence type="ECO:0000313" key="9">
    <source>
        <dbReference type="EMBL" id="RWQ95599.1"/>
    </source>
</evidence>
<dbReference type="PROSITE" id="PS50850">
    <property type="entry name" value="MFS"/>
    <property type="match status" value="1"/>
</dbReference>
<organism evidence="9 10">
    <name type="scientific">Byssochlamys spectabilis</name>
    <name type="common">Paecilomyces variotii</name>
    <dbReference type="NCBI Taxonomy" id="264951"/>
    <lineage>
        <taxon>Eukaryota</taxon>
        <taxon>Fungi</taxon>
        <taxon>Dikarya</taxon>
        <taxon>Ascomycota</taxon>
        <taxon>Pezizomycotina</taxon>
        <taxon>Eurotiomycetes</taxon>
        <taxon>Eurotiomycetidae</taxon>
        <taxon>Eurotiales</taxon>
        <taxon>Thermoascaceae</taxon>
        <taxon>Paecilomyces</taxon>
    </lineage>
</organism>
<feature type="transmembrane region" description="Helical" evidence="7">
    <location>
        <begin position="342"/>
        <end position="359"/>
    </location>
</feature>
<evidence type="ECO:0000256" key="1">
    <source>
        <dbReference type="ARBA" id="ARBA00004141"/>
    </source>
</evidence>
<dbReference type="SUPFAM" id="SSF103473">
    <property type="entry name" value="MFS general substrate transporter"/>
    <property type="match status" value="1"/>
</dbReference>
<evidence type="ECO:0000259" key="8">
    <source>
        <dbReference type="PROSITE" id="PS50850"/>
    </source>
</evidence>
<feature type="transmembrane region" description="Helical" evidence="7">
    <location>
        <begin position="426"/>
        <end position="447"/>
    </location>
</feature>
<evidence type="ECO:0000256" key="5">
    <source>
        <dbReference type="ARBA" id="ARBA00023136"/>
    </source>
</evidence>
<dbReference type="InterPro" id="IPR020846">
    <property type="entry name" value="MFS_dom"/>
</dbReference>
<evidence type="ECO:0000256" key="6">
    <source>
        <dbReference type="SAM" id="MobiDB-lite"/>
    </source>
</evidence>
<dbReference type="Proteomes" id="UP000283841">
    <property type="component" value="Unassembled WGS sequence"/>
</dbReference>
<dbReference type="AlphaFoldDB" id="A0A443HUT3"/>
<dbReference type="InterPro" id="IPR036259">
    <property type="entry name" value="MFS_trans_sf"/>
</dbReference>
<keyword evidence="3 7" id="KW-0812">Transmembrane</keyword>
<evidence type="ECO:0000256" key="3">
    <source>
        <dbReference type="ARBA" id="ARBA00022692"/>
    </source>
</evidence>
<feature type="transmembrane region" description="Helical" evidence="7">
    <location>
        <begin position="195"/>
        <end position="218"/>
    </location>
</feature>
<proteinExistence type="predicted"/>
<keyword evidence="10" id="KW-1185">Reference proteome</keyword>
<evidence type="ECO:0000313" key="10">
    <source>
        <dbReference type="Proteomes" id="UP000283841"/>
    </source>
</evidence>
<dbReference type="InterPro" id="IPR011701">
    <property type="entry name" value="MFS"/>
</dbReference>
<evidence type="ECO:0000256" key="7">
    <source>
        <dbReference type="SAM" id="Phobius"/>
    </source>
</evidence>
<comment type="caution">
    <text evidence="9">The sequence shown here is derived from an EMBL/GenBank/DDBJ whole genome shotgun (WGS) entry which is preliminary data.</text>
</comment>
<feature type="transmembrane region" description="Helical" evidence="7">
    <location>
        <begin position="459"/>
        <end position="480"/>
    </location>
</feature>
<accession>A0A443HUT3</accession>
<evidence type="ECO:0000256" key="4">
    <source>
        <dbReference type="ARBA" id="ARBA00022989"/>
    </source>
</evidence>
<keyword evidence="5 7" id="KW-0472">Membrane</keyword>
<evidence type="ECO:0000256" key="2">
    <source>
        <dbReference type="ARBA" id="ARBA00022448"/>
    </source>
</evidence>
<dbReference type="GO" id="GO:0022857">
    <property type="term" value="F:transmembrane transporter activity"/>
    <property type="evidence" value="ECO:0007669"/>
    <property type="project" value="InterPro"/>
</dbReference>
<keyword evidence="4 7" id="KW-1133">Transmembrane helix</keyword>
<dbReference type="PANTHER" id="PTHR43791">
    <property type="entry name" value="PERMEASE-RELATED"/>
    <property type="match status" value="1"/>
</dbReference>
<feature type="transmembrane region" description="Helical" evidence="7">
    <location>
        <begin position="393"/>
        <end position="414"/>
    </location>
</feature>
<dbReference type="Pfam" id="PF07690">
    <property type="entry name" value="MFS_1"/>
    <property type="match status" value="1"/>
</dbReference>
<comment type="subcellular location">
    <subcellularLocation>
        <location evidence="1">Membrane</location>
        <topology evidence="1">Multi-pass membrane protein</topology>
    </subcellularLocation>
</comment>
<feature type="domain" description="Major facilitator superfamily (MFS) profile" evidence="8">
    <location>
        <begin position="63"/>
        <end position="482"/>
    </location>
</feature>
<dbReference type="GeneID" id="39601575"/>
<keyword evidence="2" id="KW-0813">Transport</keyword>
<feature type="transmembrane region" description="Helical" evidence="7">
    <location>
        <begin position="302"/>
        <end position="322"/>
    </location>
</feature>